<evidence type="ECO:0000256" key="1">
    <source>
        <dbReference type="ARBA" id="ARBA00010879"/>
    </source>
</evidence>
<keyword evidence="5" id="KW-1185">Reference proteome</keyword>
<dbReference type="Pfam" id="PF00078">
    <property type="entry name" value="RVT_1"/>
    <property type="match status" value="1"/>
</dbReference>
<feature type="domain" description="Reverse transcriptase" evidence="3">
    <location>
        <begin position="27"/>
        <end position="167"/>
    </location>
</feature>
<evidence type="ECO:0000313" key="4">
    <source>
        <dbReference type="EMBL" id="KAI2645444.1"/>
    </source>
</evidence>
<dbReference type="PANTHER" id="PTHR24559:SF455">
    <property type="entry name" value="RIBONUCLEASE H"/>
    <property type="match status" value="1"/>
</dbReference>
<sequence>MRCHLNPEHLDSPFKKKIIEDQVHQMLKDHIIKPSFSPWSSPVVLVSKPDGSYRFCVDYRRLNSKTIPDAYPMLLIHDILESMDGATWFSTLDLQSGYWQVEMEEGSKEKTTFITTKGLFHFCSMLYGLRNTAATFQRLMEKVLAELRGNVCFVYIDGIIIFSRTLD</sequence>
<dbReference type="InterPro" id="IPR053134">
    <property type="entry name" value="RNA-dir_DNA_polymerase"/>
</dbReference>
<evidence type="ECO:0000256" key="2">
    <source>
        <dbReference type="ARBA" id="ARBA00012180"/>
    </source>
</evidence>
<dbReference type="CDD" id="cd01647">
    <property type="entry name" value="RT_LTR"/>
    <property type="match status" value="1"/>
</dbReference>
<name>A0ABQ8L3V7_LABRO</name>
<protein>
    <recommendedName>
        <fullName evidence="2">ribonuclease H</fullName>
        <ecNumber evidence="2">3.1.26.4</ecNumber>
    </recommendedName>
</protein>
<dbReference type="EC" id="3.1.26.4" evidence="2"/>
<dbReference type="EMBL" id="JACTAM010002239">
    <property type="protein sequence ID" value="KAI2645444.1"/>
    <property type="molecule type" value="Genomic_DNA"/>
</dbReference>
<dbReference type="PANTHER" id="PTHR24559">
    <property type="entry name" value="TRANSPOSON TY3-I GAG-POL POLYPROTEIN"/>
    <property type="match status" value="1"/>
</dbReference>
<comment type="similarity">
    <text evidence="1">Belongs to the beta type-B retroviral polymerase family. HERV class-II K(HML-2) pol subfamily.</text>
</comment>
<proteinExistence type="inferred from homology"/>
<accession>A0ABQ8L3V7</accession>
<organism evidence="4 5">
    <name type="scientific">Labeo rohita</name>
    <name type="common">Indian major carp</name>
    <name type="synonym">Cyprinus rohita</name>
    <dbReference type="NCBI Taxonomy" id="84645"/>
    <lineage>
        <taxon>Eukaryota</taxon>
        <taxon>Metazoa</taxon>
        <taxon>Chordata</taxon>
        <taxon>Craniata</taxon>
        <taxon>Vertebrata</taxon>
        <taxon>Euteleostomi</taxon>
        <taxon>Actinopterygii</taxon>
        <taxon>Neopterygii</taxon>
        <taxon>Teleostei</taxon>
        <taxon>Ostariophysi</taxon>
        <taxon>Cypriniformes</taxon>
        <taxon>Cyprinidae</taxon>
        <taxon>Labeoninae</taxon>
        <taxon>Labeonini</taxon>
        <taxon>Labeo</taxon>
    </lineage>
</organism>
<gene>
    <name evidence="4" type="ORF">H4Q32_028938</name>
</gene>
<evidence type="ECO:0000259" key="3">
    <source>
        <dbReference type="PROSITE" id="PS50878"/>
    </source>
</evidence>
<dbReference type="InterPro" id="IPR043128">
    <property type="entry name" value="Rev_trsase/Diguanyl_cyclase"/>
</dbReference>
<dbReference type="Gene3D" id="3.30.70.270">
    <property type="match status" value="1"/>
</dbReference>
<dbReference type="SUPFAM" id="SSF56672">
    <property type="entry name" value="DNA/RNA polymerases"/>
    <property type="match status" value="1"/>
</dbReference>
<dbReference type="PROSITE" id="PS50878">
    <property type="entry name" value="RT_POL"/>
    <property type="match status" value="1"/>
</dbReference>
<reference evidence="4 5" key="1">
    <citation type="submission" date="2022-01" db="EMBL/GenBank/DDBJ databases">
        <title>A high-quality chromosome-level genome assembly of rohu carp, Labeo rohita.</title>
        <authorList>
            <person name="Arick M.A. II"/>
            <person name="Hsu C.-Y."/>
            <person name="Magbanua Z."/>
            <person name="Pechanova O."/>
            <person name="Grover C."/>
            <person name="Miller E."/>
            <person name="Thrash A."/>
            <person name="Ezzel L."/>
            <person name="Alam S."/>
            <person name="Benzie J."/>
            <person name="Hamilton M."/>
            <person name="Karsi A."/>
            <person name="Lawrence M.L."/>
            <person name="Peterson D.G."/>
        </authorList>
    </citation>
    <scope>NUCLEOTIDE SEQUENCE [LARGE SCALE GENOMIC DNA]</scope>
    <source>
        <strain evidence="5">BAU-BD-2019</strain>
        <tissue evidence="4">Blood</tissue>
    </source>
</reference>
<evidence type="ECO:0000313" key="5">
    <source>
        <dbReference type="Proteomes" id="UP000830375"/>
    </source>
</evidence>
<dbReference type="InterPro" id="IPR043502">
    <property type="entry name" value="DNA/RNA_pol_sf"/>
</dbReference>
<dbReference type="InterPro" id="IPR000477">
    <property type="entry name" value="RT_dom"/>
</dbReference>
<comment type="caution">
    <text evidence="4">The sequence shown here is derived from an EMBL/GenBank/DDBJ whole genome shotgun (WGS) entry which is preliminary data.</text>
</comment>
<dbReference type="Proteomes" id="UP000830375">
    <property type="component" value="Unassembled WGS sequence"/>
</dbReference>
<dbReference type="Gene3D" id="3.10.10.10">
    <property type="entry name" value="HIV Type 1 Reverse Transcriptase, subunit A, domain 1"/>
    <property type="match status" value="1"/>
</dbReference>